<accession>A0AAV7P5K3</accession>
<organism evidence="2 3">
    <name type="scientific">Pleurodeles waltl</name>
    <name type="common">Iberian ribbed newt</name>
    <dbReference type="NCBI Taxonomy" id="8319"/>
    <lineage>
        <taxon>Eukaryota</taxon>
        <taxon>Metazoa</taxon>
        <taxon>Chordata</taxon>
        <taxon>Craniata</taxon>
        <taxon>Vertebrata</taxon>
        <taxon>Euteleostomi</taxon>
        <taxon>Amphibia</taxon>
        <taxon>Batrachia</taxon>
        <taxon>Caudata</taxon>
        <taxon>Salamandroidea</taxon>
        <taxon>Salamandridae</taxon>
        <taxon>Pleurodelinae</taxon>
        <taxon>Pleurodeles</taxon>
    </lineage>
</organism>
<proteinExistence type="predicted"/>
<evidence type="ECO:0000256" key="1">
    <source>
        <dbReference type="SAM" id="MobiDB-lite"/>
    </source>
</evidence>
<sequence length="88" mass="9403">MAKSRVGRRQDPISGGSNASRAPGSITQSACGAPGTCSSHCPVPPAPGIFEALSEYPRIRPEVAMEILKANQATNCEDKEERHVERLK</sequence>
<dbReference type="EMBL" id="JANPWB010000011">
    <property type="protein sequence ID" value="KAJ1122455.1"/>
    <property type="molecule type" value="Genomic_DNA"/>
</dbReference>
<reference evidence="2" key="1">
    <citation type="journal article" date="2022" name="bioRxiv">
        <title>Sequencing and chromosome-scale assembly of the giantPleurodeles waltlgenome.</title>
        <authorList>
            <person name="Brown T."/>
            <person name="Elewa A."/>
            <person name="Iarovenko S."/>
            <person name="Subramanian E."/>
            <person name="Araus A.J."/>
            <person name="Petzold A."/>
            <person name="Susuki M."/>
            <person name="Suzuki K.-i.T."/>
            <person name="Hayashi T."/>
            <person name="Toyoda A."/>
            <person name="Oliveira C."/>
            <person name="Osipova E."/>
            <person name="Leigh N.D."/>
            <person name="Simon A."/>
            <person name="Yun M.H."/>
        </authorList>
    </citation>
    <scope>NUCLEOTIDE SEQUENCE</scope>
    <source>
        <strain evidence="2">20211129_DDA</strain>
        <tissue evidence="2">Liver</tissue>
    </source>
</reference>
<keyword evidence="3" id="KW-1185">Reference proteome</keyword>
<protein>
    <submittedName>
        <fullName evidence="2">Uncharacterized protein</fullName>
    </submittedName>
</protein>
<feature type="region of interest" description="Disordered" evidence="1">
    <location>
        <begin position="1"/>
        <end position="37"/>
    </location>
</feature>
<evidence type="ECO:0000313" key="3">
    <source>
        <dbReference type="Proteomes" id="UP001066276"/>
    </source>
</evidence>
<comment type="caution">
    <text evidence="2">The sequence shown here is derived from an EMBL/GenBank/DDBJ whole genome shotgun (WGS) entry which is preliminary data.</text>
</comment>
<dbReference type="AlphaFoldDB" id="A0AAV7P5K3"/>
<gene>
    <name evidence="2" type="ORF">NDU88_000942</name>
</gene>
<name>A0AAV7P5K3_PLEWA</name>
<dbReference type="Proteomes" id="UP001066276">
    <property type="component" value="Chromosome 7"/>
</dbReference>
<feature type="compositionally biased region" description="Polar residues" evidence="1">
    <location>
        <begin position="15"/>
        <end position="30"/>
    </location>
</feature>
<evidence type="ECO:0000313" key="2">
    <source>
        <dbReference type="EMBL" id="KAJ1122455.1"/>
    </source>
</evidence>